<name>A0AAD9QYB2_ACRCE</name>
<keyword evidence="3" id="KW-0716">Sensory transduction</keyword>
<dbReference type="PANTHER" id="PTHR47143:SF1">
    <property type="entry name" value="ION_TRANS DOMAIN-CONTAINING PROTEIN"/>
    <property type="match status" value="1"/>
</dbReference>
<comment type="subcellular location">
    <subcellularLocation>
        <location evidence="1">Membrane</location>
        <topology evidence="1">Multi-pass membrane protein</topology>
    </subcellularLocation>
</comment>
<dbReference type="InterPro" id="IPR002110">
    <property type="entry name" value="Ankyrin_rpt"/>
</dbReference>
<feature type="transmembrane region" description="Helical" evidence="14">
    <location>
        <begin position="813"/>
        <end position="834"/>
    </location>
</feature>
<feature type="transmembrane region" description="Helical" evidence="14">
    <location>
        <begin position="779"/>
        <end position="801"/>
    </location>
</feature>
<evidence type="ECO:0000256" key="12">
    <source>
        <dbReference type="PROSITE-ProRule" id="PRU00023"/>
    </source>
</evidence>
<keyword evidence="2" id="KW-0813">Transport</keyword>
<evidence type="ECO:0000259" key="15">
    <source>
        <dbReference type="Pfam" id="PF00520"/>
    </source>
</evidence>
<comment type="caution">
    <text evidence="16">The sequence shown here is derived from an EMBL/GenBank/DDBJ whole genome shotgun (WGS) entry which is preliminary data.</text>
</comment>
<evidence type="ECO:0000256" key="5">
    <source>
        <dbReference type="ARBA" id="ARBA00022737"/>
    </source>
</evidence>
<protein>
    <submittedName>
        <fullName evidence="16">Transient receptor potential cation channel subfamily A member 1</fullName>
    </submittedName>
</protein>
<keyword evidence="6 14" id="KW-1133">Transmembrane helix</keyword>
<dbReference type="GO" id="GO:0005216">
    <property type="term" value="F:monoatomic ion channel activity"/>
    <property type="evidence" value="ECO:0007669"/>
    <property type="project" value="InterPro"/>
</dbReference>
<evidence type="ECO:0000256" key="4">
    <source>
        <dbReference type="ARBA" id="ARBA00022692"/>
    </source>
</evidence>
<dbReference type="PROSITE" id="PS50088">
    <property type="entry name" value="ANK_REPEAT"/>
    <property type="match status" value="6"/>
</dbReference>
<feature type="repeat" description="ANK" evidence="12">
    <location>
        <begin position="451"/>
        <end position="483"/>
    </location>
</feature>
<dbReference type="SMART" id="SM00248">
    <property type="entry name" value="ANK"/>
    <property type="match status" value="12"/>
</dbReference>
<dbReference type="Proteomes" id="UP001249851">
    <property type="component" value="Unassembled WGS sequence"/>
</dbReference>
<evidence type="ECO:0000256" key="2">
    <source>
        <dbReference type="ARBA" id="ARBA00022448"/>
    </source>
</evidence>
<evidence type="ECO:0000256" key="1">
    <source>
        <dbReference type="ARBA" id="ARBA00004141"/>
    </source>
</evidence>
<keyword evidence="9 14" id="KW-0472">Membrane</keyword>
<keyword evidence="17" id="KW-1185">Reference proteome</keyword>
<gene>
    <name evidence="16" type="ORF">P5673_005486</name>
</gene>
<reference evidence="16" key="2">
    <citation type="journal article" date="2023" name="Science">
        <title>Genomic signatures of disease resistance in endangered staghorn corals.</title>
        <authorList>
            <person name="Vollmer S.V."/>
            <person name="Selwyn J.D."/>
            <person name="Despard B.A."/>
            <person name="Roesel C.L."/>
        </authorList>
    </citation>
    <scope>NUCLEOTIDE SEQUENCE</scope>
    <source>
        <strain evidence="16">K2</strain>
    </source>
</reference>
<evidence type="ECO:0000313" key="16">
    <source>
        <dbReference type="EMBL" id="KAK2569655.1"/>
    </source>
</evidence>
<evidence type="ECO:0000256" key="7">
    <source>
        <dbReference type="ARBA" id="ARBA00023043"/>
    </source>
</evidence>
<evidence type="ECO:0000313" key="17">
    <source>
        <dbReference type="Proteomes" id="UP001249851"/>
    </source>
</evidence>
<evidence type="ECO:0000256" key="8">
    <source>
        <dbReference type="ARBA" id="ARBA00023065"/>
    </source>
</evidence>
<dbReference type="SUPFAM" id="SSF48403">
    <property type="entry name" value="Ankyrin repeat"/>
    <property type="match status" value="2"/>
</dbReference>
<feature type="repeat" description="ANK" evidence="12">
    <location>
        <begin position="103"/>
        <end position="135"/>
    </location>
</feature>
<keyword evidence="10" id="KW-0325">Glycoprotein</keyword>
<evidence type="ECO:0000256" key="6">
    <source>
        <dbReference type="ARBA" id="ARBA00022989"/>
    </source>
</evidence>
<dbReference type="Pfam" id="PF00520">
    <property type="entry name" value="Ion_trans"/>
    <property type="match status" value="1"/>
</dbReference>
<evidence type="ECO:0000256" key="10">
    <source>
        <dbReference type="ARBA" id="ARBA00023180"/>
    </source>
</evidence>
<dbReference type="EMBL" id="JARQWQ010000009">
    <property type="protein sequence ID" value="KAK2569655.1"/>
    <property type="molecule type" value="Genomic_DNA"/>
</dbReference>
<dbReference type="Gene3D" id="1.25.40.20">
    <property type="entry name" value="Ankyrin repeat-containing domain"/>
    <property type="match status" value="4"/>
</dbReference>
<dbReference type="AlphaFoldDB" id="A0AAD9QYB2"/>
<keyword evidence="8" id="KW-0406">Ion transport</keyword>
<dbReference type="InterPro" id="IPR036770">
    <property type="entry name" value="Ankyrin_rpt-contain_sf"/>
</dbReference>
<feature type="repeat" description="ANK" evidence="12">
    <location>
        <begin position="315"/>
        <end position="347"/>
    </location>
</feature>
<dbReference type="Gene3D" id="1.10.287.70">
    <property type="match status" value="1"/>
</dbReference>
<evidence type="ECO:0000256" key="3">
    <source>
        <dbReference type="ARBA" id="ARBA00022606"/>
    </source>
</evidence>
<dbReference type="InterPro" id="IPR052076">
    <property type="entry name" value="TRP_cation_channel"/>
</dbReference>
<reference evidence="16" key="1">
    <citation type="journal article" date="2023" name="G3 (Bethesda)">
        <title>Whole genome assembly and annotation of the endangered Caribbean coral Acropora cervicornis.</title>
        <authorList>
            <person name="Selwyn J.D."/>
            <person name="Vollmer S.V."/>
        </authorList>
    </citation>
    <scope>NUCLEOTIDE SEQUENCE</scope>
    <source>
        <strain evidence="16">K2</strain>
    </source>
</reference>
<feature type="transmembrane region" description="Helical" evidence="14">
    <location>
        <begin position="616"/>
        <end position="641"/>
    </location>
</feature>
<accession>A0AAD9QYB2</accession>
<feature type="transmembrane region" description="Helical" evidence="14">
    <location>
        <begin position="745"/>
        <end position="767"/>
    </location>
</feature>
<keyword evidence="4 14" id="KW-0812">Transmembrane</keyword>
<dbReference type="InterPro" id="IPR005821">
    <property type="entry name" value="Ion_trans_dom"/>
</dbReference>
<feature type="transmembrane region" description="Helical" evidence="14">
    <location>
        <begin position="704"/>
        <end position="725"/>
    </location>
</feature>
<keyword evidence="7 12" id="KW-0040">ANK repeat</keyword>
<keyword evidence="11" id="KW-0407">Ion channel</keyword>
<dbReference type="Pfam" id="PF12796">
    <property type="entry name" value="Ank_2"/>
    <property type="match status" value="5"/>
</dbReference>
<evidence type="ECO:0000256" key="14">
    <source>
        <dbReference type="SAM" id="Phobius"/>
    </source>
</evidence>
<keyword evidence="5" id="KW-0677">Repeat</keyword>
<feature type="repeat" description="ANK" evidence="12">
    <location>
        <begin position="282"/>
        <end position="314"/>
    </location>
</feature>
<evidence type="ECO:0000256" key="11">
    <source>
        <dbReference type="ARBA" id="ARBA00023303"/>
    </source>
</evidence>
<feature type="domain" description="Ion transport" evidence="15">
    <location>
        <begin position="683"/>
        <end position="843"/>
    </location>
</feature>
<feature type="repeat" description="ANK" evidence="12">
    <location>
        <begin position="517"/>
        <end position="549"/>
    </location>
</feature>
<evidence type="ECO:0000256" key="13">
    <source>
        <dbReference type="SAM" id="MobiDB-lite"/>
    </source>
</evidence>
<keyword evidence="16" id="KW-0675">Receptor</keyword>
<organism evidence="16 17">
    <name type="scientific">Acropora cervicornis</name>
    <name type="common">Staghorn coral</name>
    <dbReference type="NCBI Taxonomy" id="6130"/>
    <lineage>
        <taxon>Eukaryota</taxon>
        <taxon>Metazoa</taxon>
        <taxon>Cnidaria</taxon>
        <taxon>Anthozoa</taxon>
        <taxon>Hexacorallia</taxon>
        <taxon>Scleractinia</taxon>
        <taxon>Astrocoeniina</taxon>
        <taxon>Acroporidae</taxon>
        <taxon>Acropora</taxon>
    </lineage>
</organism>
<feature type="repeat" description="ANK" evidence="12">
    <location>
        <begin position="160"/>
        <end position="192"/>
    </location>
</feature>
<sequence>MREMDSSRNGSMPSEGPSSVEIPLISQTSVLDKQKRAQDLSLLSLKSTTSHNFDAAPVDVTDAENGDSPDKLHLACWSGNEAEVKKTLIDEKAKIDVNALDSSGRTPLHNAILGRHVKIIQLLLESDADTSLLDRSQDAPLHGAALLSGAKCDLSLTTKRSQTALHIAAEMDNAMICKILIEAGASQDCLDDERMTPLSRSVEKGACNVAKYFFEDAKKKEKDMMKDVLSNVDSDGSTLLHLAENDKSTAFHLACGAGELDIVKLFASEDDKICRVTLVDAQGWTPLHLAAMNNHPDVVKYLLEKGASVNPRDKQRRTPLFLAAERGGKEAVQVLINNGANVRAKDSDLRSCVRVAVGNSATMGELLKKRAAIPLITDKDITGFAPVHYAAKYGNLENILLFMKWNKGTAVVTSDSLDTALHGAAKYGWPDIVDALLAGRNIRSINVKNNQGKTALHFACAEGHDRVVEQLLKLGATVGSDHNNRTALHVAAMRGSKRCVECILKHHPQSINLLDKNLNTALHLAATGGHPDVVTLLLSSDKQEILMNKKNQNVLDAAMEAEQKKVLLAIRCMDQCVSKDGNPDNRDYKTMLANRRISCLTHPVCFIIMNTKWKTFGWITLTFNLLLYLSFVIPLTSLAIYQRGYEKRLCEINESWSRKEYIDMDVPCRRFDKVAQGLQIWVVIIVSLHLIKELLQLRVKKIKYFFELSNTLEWVGYIASLIYVFPNCDSYGQYVIMLTTMLRTLLKVLLLLFLFVLGFGSTFYLVMDHETERFSSFPYSMMTIFVMTLGELNYADVLMPWDKHEYATLSNVLFIMFVLGMPIIIMNMLVGLAVGDIDKIQENAVLDRYVMQVELVLYMEETSPEWLRKKAHIAKYVEYPNKKSKLFEKFIGFSRPGEDKDDEEAYPGLPPAFHPLMEKVAEQEKRINGIYDLLKEQSTLIKSLDPIKKSQEGKGGYKDY</sequence>
<proteinExistence type="predicted"/>
<evidence type="ECO:0000256" key="9">
    <source>
        <dbReference type="ARBA" id="ARBA00023136"/>
    </source>
</evidence>
<dbReference type="PANTHER" id="PTHR47143">
    <property type="entry name" value="TRANSIENT RECEPTOR POTENTIAL CATION CHANNEL PROTEIN PAINLESS"/>
    <property type="match status" value="1"/>
</dbReference>
<dbReference type="GO" id="GO:1902495">
    <property type="term" value="C:transmembrane transporter complex"/>
    <property type="evidence" value="ECO:0007669"/>
    <property type="project" value="TreeGrafter"/>
</dbReference>
<dbReference type="PRINTS" id="PR01415">
    <property type="entry name" value="ANKYRIN"/>
</dbReference>
<dbReference type="PROSITE" id="PS50297">
    <property type="entry name" value="ANK_REP_REGION"/>
    <property type="match status" value="6"/>
</dbReference>
<feature type="region of interest" description="Disordered" evidence="13">
    <location>
        <begin position="1"/>
        <end position="26"/>
    </location>
</feature>